<keyword evidence="2" id="KW-0479">Metal-binding</keyword>
<dbReference type="Pfam" id="PF13470">
    <property type="entry name" value="PIN_3"/>
    <property type="match status" value="1"/>
</dbReference>
<evidence type="ECO:0000259" key="6">
    <source>
        <dbReference type="Pfam" id="PF26343"/>
    </source>
</evidence>
<dbReference type="Pfam" id="PF26343">
    <property type="entry name" value="VapC50_C"/>
    <property type="match status" value="1"/>
</dbReference>
<evidence type="ECO:0000256" key="4">
    <source>
        <dbReference type="ARBA" id="ARBA00022842"/>
    </source>
</evidence>
<accession>A0A2M9HFA1</accession>
<evidence type="ECO:0000313" key="8">
    <source>
        <dbReference type="Proteomes" id="UP000231451"/>
    </source>
</evidence>
<dbReference type="Proteomes" id="UP000231451">
    <property type="component" value="Unassembled WGS sequence"/>
</dbReference>
<evidence type="ECO:0000256" key="2">
    <source>
        <dbReference type="ARBA" id="ARBA00022723"/>
    </source>
</evidence>
<name>A0A2M9HFA1_9BIFI</name>
<feature type="domain" description="VapC50 C-terminal" evidence="6">
    <location>
        <begin position="127"/>
        <end position="180"/>
    </location>
</feature>
<sequence>MKAVLDANLFFSTWITDPLLSFAESGYYRPIWSERILGEVAEHLPDVWAHASEEDVLGYLDMIRKAFPEAMVEGWERHEQSISLPDVDDRHVVAAAVEAHAGTIVTANIKHFPSSILRTYGIKATTPDSFLSTLYEEDEEESRRLMHELIRSKRHPPRTMDEEIRHLERLGLITFAAKLRHMG</sequence>
<dbReference type="SUPFAM" id="SSF88723">
    <property type="entry name" value="PIN domain-like"/>
    <property type="match status" value="1"/>
</dbReference>
<dbReference type="GO" id="GO:0004518">
    <property type="term" value="F:nuclease activity"/>
    <property type="evidence" value="ECO:0007669"/>
    <property type="project" value="UniProtKB-KW"/>
</dbReference>
<dbReference type="InterPro" id="IPR058652">
    <property type="entry name" value="VapC50_C"/>
</dbReference>
<organism evidence="7 8">
    <name type="scientific">Bifidobacterium simiarum</name>
    <dbReference type="NCBI Taxonomy" id="2045441"/>
    <lineage>
        <taxon>Bacteria</taxon>
        <taxon>Bacillati</taxon>
        <taxon>Actinomycetota</taxon>
        <taxon>Actinomycetes</taxon>
        <taxon>Bifidobacteriales</taxon>
        <taxon>Bifidobacteriaceae</taxon>
        <taxon>Bifidobacterium</taxon>
    </lineage>
</organism>
<proteinExistence type="predicted"/>
<keyword evidence="3" id="KW-0378">Hydrolase</keyword>
<evidence type="ECO:0000259" key="5">
    <source>
        <dbReference type="Pfam" id="PF13470"/>
    </source>
</evidence>
<dbReference type="GO" id="GO:0016787">
    <property type="term" value="F:hydrolase activity"/>
    <property type="evidence" value="ECO:0007669"/>
    <property type="project" value="UniProtKB-KW"/>
</dbReference>
<dbReference type="GO" id="GO:0046872">
    <property type="term" value="F:metal ion binding"/>
    <property type="evidence" value="ECO:0007669"/>
    <property type="project" value="UniProtKB-KW"/>
</dbReference>
<reference evidence="7 8" key="1">
    <citation type="submission" date="2017-10" db="EMBL/GenBank/DDBJ databases">
        <title>Draft genome sequences of strains TRE 1, TRE 9, TRE H and TRI 7, isolated from tamarins, belonging to four potential novel Bifidobacterium species.</title>
        <authorList>
            <person name="Mattarelli P."/>
            <person name="Modesto M."/>
            <person name="Puglisi E."/>
            <person name="Morelli L."/>
            <person name="Spezio C."/>
            <person name="Bonetti A."/>
            <person name="Sandri C."/>
        </authorList>
    </citation>
    <scope>NUCLEOTIDE SEQUENCE [LARGE SCALE GENOMIC DNA]</scope>
    <source>
        <strain evidence="8">TRI7</strain>
    </source>
</reference>
<gene>
    <name evidence="7" type="ORF">CSQ87_05660</name>
</gene>
<evidence type="ECO:0000256" key="1">
    <source>
        <dbReference type="ARBA" id="ARBA00022722"/>
    </source>
</evidence>
<comment type="caution">
    <text evidence="7">The sequence shown here is derived from an EMBL/GenBank/DDBJ whole genome shotgun (WGS) entry which is preliminary data.</text>
</comment>
<dbReference type="AlphaFoldDB" id="A0A2M9HFA1"/>
<evidence type="ECO:0000313" key="7">
    <source>
        <dbReference type="EMBL" id="PJM75483.1"/>
    </source>
</evidence>
<protein>
    <submittedName>
        <fullName evidence="7">Toxin-antitoxin system, toxin component, PIN family protein</fullName>
    </submittedName>
</protein>
<keyword evidence="8" id="KW-1185">Reference proteome</keyword>
<dbReference type="OrthoDB" id="113459at2"/>
<dbReference type="InterPro" id="IPR029060">
    <property type="entry name" value="PIN-like_dom_sf"/>
</dbReference>
<keyword evidence="1" id="KW-0540">Nuclease</keyword>
<dbReference type="RefSeq" id="WP_100512895.1">
    <property type="nucleotide sequence ID" value="NZ_PEBK01000004.1"/>
</dbReference>
<dbReference type="EMBL" id="PEBK01000004">
    <property type="protein sequence ID" value="PJM75483.1"/>
    <property type="molecule type" value="Genomic_DNA"/>
</dbReference>
<evidence type="ECO:0000256" key="3">
    <source>
        <dbReference type="ARBA" id="ARBA00022801"/>
    </source>
</evidence>
<dbReference type="InterPro" id="IPR002716">
    <property type="entry name" value="PIN_dom"/>
</dbReference>
<keyword evidence="4" id="KW-0460">Magnesium</keyword>
<feature type="domain" description="PIN" evidence="5">
    <location>
        <begin position="2"/>
        <end position="110"/>
    </location>
</feature>